<dbReference type="InterPro" id="IPR013783">
    <property type="entry name" value="Ig-like_fold"/>
</dbReference>
<comment type="similarity">
    <text evidence="9">Belongs to the SKINT family.</text>
</comment>
<dbReference type="SUPFAM" id="SSF74853">
    <property type="entry name" value="Lamin A/C globular tail domain"/>
    <property type="match status" value="1"/>
</dbReference>
<dbReference type="FunFam" id="2.60.40.10:FF:000142">
    <property type="entry name" value="V-set domain-containing T-cell activation inhibitor 1"/>
    <property type="match status" value="1"/>
</dbReference>
<evidence type="ECO:0000259" key="13">
    <source>
        <dbReference type="PROSITE" id="PS50835"/>
    </source>
</evidence>
<evidence type="ECO:0000256" key="12">
    <source>
        <dbReference type="SAM" id="SignalP"/>
    </source>
</evidence>
<dbReference type="InterPro" id="IPR036415">
    <property type="entry name" value="Lamin_tail_dom_sf"/>
</dbReference>
<proteinExistence type="inferred from homology"/>
<dbReference type="GO" id="GO:1903037">
    <property type="term" value="P:regulation of leukocyte cell-cell adhesion"/>
    <property type="evidence" value="ECO:0007669"/>
    <property type="project" value="UniProtKB-ARBA"/>
</dbReference>
<accession>A0AAV1QHI8</accession>
<dbReference type="GO" id="GO:0009897">
    <property type="term" value="C:external side of plasma membrane"/>
    <property type="evidence" value="ECO:0007669"/>
    <property type="project" value="TreeGrafter"/>
</dbReference>
<dbReference type="GO" id="GO:0050863">
    <property type="term" value="P:regulation of T cell activation"/>
    <property type="evidence" value="ECO:0007669"/>
    <property type="project" value="UniProtKB-ARBA"/>
</dbReference>
<feature type="domain" description="Ig-like" evidence="13">
    <location>
        <begin position="4"/>
        <end position="128"/>
    </location>
</feature>
<dbReference type="InterPro" id="IPR013106">
    <property type="entry name" value="Ig_V-set"/>
</dbReference>
<dbReference type="AlphaFoldDB" id="A0AAV1QHI8"/>
<dbReference type="PANTHER" id="PTHR24100:SF151">
    <property type="entry name" value="ICOS LIGAND"/>
    <property type="match status" value="1"/>
</dbReference>
<dbReference type="GO" id="GO:0001817">
    <property type="term" value="P:regulation of cytokine production"/>
    <property type="evidence" value="ECO:0007669"/>
    <property type="project" value="TreeGrafter"/>
</dbReference>
<feature type="chain" id="PRO_5043807891" evidence="12">
    <location>
        <begin position="29"/>
        <end position="408"/>
    </location>
</feature>
<dbReference type="EMBL" id="CAWUFR010001369">
    <property type="protein sequence ID" value="CAK6983561.1"/>
    <property type="molecule type" value="Genomic_DNA"/>
</dbReference>
<sequence length="408" mass="45453">MNRPSFQSTHKILIVLVLHLLLTHSCRGQSQLIGPSQPIVATVGDDIMLPCQLHPAEDVAALAVEWTRPDLDPIFVHVRRAGQDVTYFKHPSYKGRTSLSIDGLKQGNISLKLSKVKLSDGGKYRCHIPKLNKQSFVDLIVGAVSSPFIRLAGIDRDRGGVVLQCESKGWHSQPEVFWLDSEGNLLSAGPTETVRAPDGLYTVSSRVTVEKSHSNNFTCRVQQNKINQIRETHIIVADDFFKIQSSSSSAIIRLAVTLVVCIVFIVAVFLFGWKWRQNMIKKGDETDGGGNKNLSKSDDPEMQPLNAAGTDGANLTVSPAVSEENKYLKLEGWRLRVTVNDQNPIMFTFDKSIKLRAENKVTIWVFDGGIHNPPSDLKWKDLRRWAKADKLLVELINCHGEIVKTTEV</sequence>
<feature type="transmembrane region" description="Helical" evidence="11">
    <location>
        <begin position="250"/>
        <end position="273"/>
    </location>
</feature>
<evidence type="ECO:0000256" key="9">
    <source>
        <dbReference type="ARBA" id="ARBA00038221"/>
    </source>
</evidence>
<protein>
    <submittedName>
        <fullName evidence="14">Uncharacterized protein LOC128384063</fullName>
    </submittedName>
</protein>
<keyword evidence="2 11" id="KW-0812">Transmembrane</keyword>
<dbReference type="InterPro" id="IPR036179">
    <property type="entry name" value="Ig-like_dom_sf"/>
</dbReference>
<dbReference type="Pfam" id="PF07686">
    <property type="entry name" value="V-set"/>
    <property type="match status" value="1"/>
</dbReference>
<dbReference type="InterPro" id="IPR053896">
    <property type="entry name" value="BTN3A2-like_Ig-C"/>
</dbReference>
<dbReference type="GO" id="GO:0050852">
    <property type="term" value="P:T cell receptor signaling pathway"/>
    <property type="evidence" value="ECO:0007669"/>
    <property type="project" value="TreeGrafter"/>
</dbReference>
<evidence type="ECO:0000256" key="7">
    <source>
        <dbReference type="ARBA" id="ARBA00023180"/>
    </source>
</evidence>
<evidence type="ECO:0000313" key="15">
    <source>
        <dbReference type="Proteomes" id="UP001314229"/>
    </source>
</evidence>
<keyword evidence="8" id="KW-0393">Immunoglobulin domain</keyword>
<organism evidence="14 15">
    <name type="scientific">Scomber scombrus</name>
    <name type="common">Atlantic mackerel</name>
    <name type="synonym">Scomber vernalis</name>
    <dbReference type="NCBI Taxonomy" id="13677"/>
    <lineage>
        <taxon>Eukaryota</taxon>
        <taxon>Metazoa</taxon>
        <taxon>Chordata</taxon>
        <taxon>Craniata</taxon>
        <taxon>Vertebrata</taxon>
        <taxon>Euteleostomi</taxon>
        <taxon>Actinopterygii</taxon>
        <taxon>Neopterygii</taxon>
        <taxon>Teleostei</taxon>
        <taxon>Neoteleostei</taxon>
        <taxon>Acanthomorphata</taxon>
        <taxon>Pelagiaria</taxon>
        <taxon>Scombriformes</taxon>
        <taxon>Scombridae</taxon>
        <taxon>Scomber</taxon>
    </lineage>
</organism>
<dbReference type="GO" id="GO:0042110">
    <property type="term" value="P:T cell activation"/>
    <property type="evidence" value="ECO:0007669"/>
    <property type="project" value="UniProtKB-ARBA"/>
</dbReference>
<evidence type="ECO:0000256" key="2">
    <source>
        <dbReference type="ARBA" id="ARBA00022692"/>
    </source>
</evidence>
<keyword evidence="15" id="KW-1185">Reference proteome</keyword>
<evidence type="ECO:0000256" key="4">
    <source>
        <dbReference type="ARBA" id="ARBA00022989"/>
    </source>
</evidence>
<evidence type="ECO:0000256" key="3">
    <source>
        <dbReference type="ARBA" id="ARBA00022729"/>
    </source>
</evidence>
<dbReference type="Proteomes" id="UP001314229">
    <property type="component" value="Unassembled WGS sequence"/>
</dbReference>
<dbReference type="Gene3D" id="2.60.40.1260">
    <property type="entry name" value="Lamin Tail domain"/>
    <property type="match status" value="1"/>
</dbReference>
<dbReference type="GO" id="GO:0005102">
    <property type="term" value="F:signaling receptor binding"/>
    <property type="evidence" value="ECO:0007669"/>
    <property type="project" value="TreeGrafter"/>
</dbReference>
<keyword evidence="5 11" id="KW-0472">Membrane</keyword>
<evidence type="ECO:0000313" key="14">
    <source>
        <dbReference type="EMBL" id="CAK6983561.1"/>
    </source>
</evidence>
<name>A0AAV1QHI8_SCOSC</name>
<dbReference type="SMART" id="SM00409">
    <property type="entry name" value="IG"/>
    <property type="match status" value="2"/>
</dbReference>
<dbReference type="PANTHER" id="PTHR24100">
    <property type="entry name" value="BUTYROPHILIN"/>
    <property type="match status" value="1"/>
</dbReference>
<evidence type="ECO:0000256" key="5">
    <source>
        <dbReference type="ARBA" id="ARBA00023136"/>
    </source>
</evidence>
<gene>
    <name evidence="14" type="ORF">FSCOSCO3_A023714</name>
</gene>
<reference evidence="14 15" key="1">
    <citation type="submission" date="2024-01" db="EMBL/GenBank/DDBJ databases">
        <authorList>
            <person name="Alioto T."/>
            <person name="Alioto T."/>
            <person name="Gomez Garrido J."/>
        </authorList>
    </citation>
    <scope>NUCLEOTIDE SEQUENCE [LARGE SCALE GENOMIC DNA]</scope>
</reference>
<dbReference type="InterPro" id="IPR007110">
    <property type="entry name" value="Ig-like_dom"/>
</dbReference>
<dbReference type="InterPro" id="IPR003599">
    <property type="entry name" value="Ig_sub"/>
</dbReference>
<keyword evidence="4 11" id="KW-1133">Transmembrane helix</keyword>
<keyword evidence="3 12" id="KW-0732">Signal</keyword>
<comment type="subcellular location">
    <subcellularLocation>
        <location evidence="1">Membrane</location>
    </subcellularLocation>
</comment>
<dbReference type="PROSITE" id="PS50835">
    <property type="entry name" value="IG_LIKE"/>
    <property type="match status" value="2"/>
</dbReference>
<evidence type="ECO:0000256" key="6">
    <source>
        <dbReference type="ARBA" id="ARBA00023157"/>
    </source>
</evidence>
<dbReference type="Gene3D" id="2.60.40.10">
    <property type="entry name" value="Immunoglobulins"/>
    <property type="match status" value="2"/>
</dbReference>
<evidence type="ECO:0000256" key="1">
    <source>
        <dbReference type="ARBA" id="ARBA00004370"/>
    </source>
</evidence>
<evidence type="ECO:0000256" key="8">
    <source>
        <dbReference type="ARBA" id="ARBA00023319"/>
    </source>
</evidence>
<feature type="domain" description="Ig-like" evidence="13">
    <location>
        <begin position="147"/>
        <end position="235"/>
    </location>
</feature>
<feature type="region of interest" description="Disordered" evidence="10">
    <location>
        <begin position="282"/>
        <end position="314"/>
    </location>
</feature>
<evidence type="ECO:0000256" key="11">
    <source>
        <dbReference type="SAM" id="Phobius"/>
    </source>
</evidence>
<keyword evidence="7" id="KW-0325">Glycoprotein</keyword>
<dbReference type="FunFam" id="2.60.40.10:FF:000088">
    <property type="entry name" value="Butyrophilin subfamily 1 member A1"/>
    <property type="match status" value="1"/>
</dbReference>
<dbReference type="InterPro" id="IPR050504">
    <property type="entry name" value="IgSF_BTN/MOG"/>
</dbReference>
<dbReference type="Pfam" id="PF22705">
    <property type="entry name" value="C2-set_3"/>
    <property type="match status" value="1"/>
</dbReference>
<feature type="signal peptide" evidence="12">
    <location>
        <begin position="1"/>
        <end position="28"/>
    </location>
</feature>
<keyword evidence="6" id="KW-1015">Disulfide bond</keyword>
<comment type="caution">
    <text evidence="14">The sequence shown here is derived from an EMBL/GenBank/DDBJ whole genome shotgun (WGS) entry which is preliminary data.</text>
</comment>
<evidence type="ECO:0000256" key="10">
    <source>
        <dbReference type="SAM" id="MobiDB-lite"/>
    </source>
</evidence>
<dbReference type="SUPFAM" id="SSF48726">
    <property type="entry name" value="Immunoglobulin"/>
    <property type="match status" value="2"/>
</dbReference>